<feature type="region of interest" description="Disordered" evidence="1">
    <location>
        <begin position="35"/>
        <end position="94"/>
    </location>
</feature>
<evidence type="ECO:0000313" key="3">
    <source>
        <dbReference type="Proteomes" id="UP000183002"/>
    </source>
</evidence>
<feature type="region of interest" description="Disordered" evidence="1">
    <location>
        <begin position="109"/>
        <end position="140"/>
    </location>
</feature>
<protein>
    <submittedName>
        <fullName evidence="2">Uncharacterized protein</fullName>
    </submittedName>
</protein>
<sequence length="140" mass="14361">MWLATPEAAQARLVLDPGLRARGLLTGPELEGLLARVVPDREPDGGLNGYPDKEGGQGSDSGPDSAMHGYPDTALDTKTECEPDTGPQAGPDMVPLATAAAVAVIEGPLVNASDTGRPPDDQTRDTACLSGSDFTNGYAT</sequence>
<proteinExistence type="predicted"/>
<dbReference type="AlphaFoldDB" id="A0A1H8NK34"/>
<dbReference type="EMBL" id="FOCO01000087">
    <property type="protein sequence ID" value="SEO29937.1"/>
    <property type="molecule type" value="Genomic_DNA"/>
</dbReference>
<evidence type="ECO:0000256" key="1">
    <source>
        <dbReference type="SAM" id="MobiDB-lite"/>
    </source>
</evidence>
<reference evidence="2 3" key="1">
    <citation type="submission" date="2016-10" db="EMBL/GenBank/DDBJ databases">
        <authorList>
            <person name="de Groot N.N."/>
        </authorList>
    </citation>
    <scope>NUCLEOTIDE SEQUENCE [LARGE SCALE GENOMIC DNA]</scope>
    <source>
        <strain evidence="2 3">CGMCC 1.10836</strain>
    </source>
</reference>
<dbReference type="RefSeq" id="WP_050519431.1">
    <property type="nucleotide sequence ID" value="NZ_FOCO01000087.1"/>
</dbReference>
<gene>
    <name evidence="2" type="ORF">SAMN05216227_10872</name>
</gene>
<dbReference type="Proteomes" id="UP000183002">
    <property type="component" value="Unassembled WGS sequence"/>
</dbReference>
<name>A0A1H8NK34_9RHOB</name>
<evidence type="ECO:0000313" key="2">
    <source>
        <dbReference type="EMBL" id="SEO29937.1"/>
    </source>
</evidence>
<organism evidence="2 3">
    <name type="scientific">Pseudorhodobacter antarcticus</name>
    <dbReference type="NCBI Taxonomy" id="1077947"/>
    <lineage>
        <taxon>Bacteria</taxon>
        <taxon>Pseudomonadati</taxon>
        <taxon>Pseudomonadota</taxon>
        <taxon>Alphaproteobacteria</taxon>
        <taxon>Rhodobacterales</taxon>
        <taxon>Paracoccaceae</taxon>
        <taxon>Pseudorhodobacter</taxon>
    </lineage>
</organism>
<keyword evidence="3" id="KW-1185">Reference proteome</keyword>
<accession>A0A1H8NK34</accession>